<dbReference type="AlphaFoldDB" id="A0AAV5WWL3"/>
<name>A0AAV5WWL3_9BILA</name>
<organism evidence="1 2">
    <name type="scientific">Pristionchus fissidentatus</name>
    <dbReference type="NCBI Taxonomy" id="1538716"/>
    <lineage>
        <taxon>Eukaryota</taxon>
        <taxon>Metazoa</taxon>
        <taxon>Ecdysozoa</taxon>
        <taxon>Nematoda</taxon>
        <taxon>Chromadorea</taxon>
        <taxon>Rhabditida</taxon>
        <taxon>Rhabditina</taxon>
        <taxon>Diplogasteromorpha</taxon>
        <taxon>Diplogasteroidea</taxon>
        <taxon>Neodiplogasteridae</taxon>
        <taxon>Pristionchus</taxon>
    </lineage>
</organism>
<evidence type="ECO:0000313" key="1">
    <source>
        <dbReference type="EMBL" id="GMT34633.1"/>
    </source>
</evidence>
<sequence length="206" mass="23815">MTGSVPIHDKCYTFSTKVYHFPRYPANKYCKEGGKIPVPFSMSQTKFIAMEAHRKGINRMWMNVNNKGRTIEDSHVGQTGFLLFSNPWKVYEDQYWDGDVLKSNPNREDRGVEATAQYLFFRTRTDYEHNLVQGSFERTNKKAKASVVCEYQAKIVPKQGWYCDKMGPNGLGMNALYDNKKKRCLYTSLTAYSHKGDKNNMKDFPG</sequence>
<accession>A0AAV5WWL3</accession>
<proteinExistence type="predicted"/>
<dbReference type="SUPFAM" id="SSF56436">
    <property type="entry name" value="C-type lectin-like"/>
    <property type="match status" value="1"/>
</dbReference>
<dbReference type="Proteomes" id="UP001432322">
    <property type="component" value="Unassembled WGS sequence"/>
</dbReference>
<comment type="caution">
    <text evidence="1">The sequence shown here is derived from an EMBL/GenBank/DDBJ whole genome shotgun (WGS) entry which is preliminary data.</text>
</comment>
<keyword evidence="2" id="KW-1185">Reference proteome</keyword>
<dbReference type="InterPro" id="IPR016187">
    <property type="entry name" value="CTDL_fold"/>
</dbReference>
<feature type="non-terminal residue" evidence="1">
    <location>
        <position position="206"/>
    </location>
</feature>
<protein>
    <submittedName>
        <fullName evidence="1">Uncharacterized protein</fullName>
    </submittedName>
</protein>
<reference evidence="1" key="1">
    <citation type="submission" date="2023-10" db="EMBL/GenBank/DDBJ databases">
        <title>Genome assembly of Pristionchus species.</title>
        <authorList>
            <person name="Yoshida K."/>
            <person name="Sommer R.J."/>
        </authorList>
    </citation>
    <scope>NUCLEOTIDE SEQUENCE</scope>
    <source>
        <strain evidence="1">RS5133</strain>
    </source>
</reference>
<dbReference type="EMBL" id="BTSY01000006">
    <property type="protein sequence ID" value="GMT34633.1"/>
    <property type="molecule type" value="Genomic_DNA"/>
</dbReference>
<gene>
    <name evidence="1" type="ORF">PFISCL1PPCAC_25930</name>
</gene>
<evidence type="ECO:0000313" key="2">
    <source>
        <dbReference type="Proteomes" id="UP001432322"/>
    </source>
</evidence>